<dbReference type="PANTHER" id="PTHR11817">
    <property type="entry name" value="PYRUVATE KINASE"/>
    <property type="match status" value="1"/>
</dbReference>
<evidence type="ECO:0000256" key="10">
    <source>
        <dbReference type="ARBA" id="ARBA00022842"/>
    </source>
</evidence>
<evidence type="ECO:0000256" key="3">
    <source>
        <dbReference type="ARBA" id="ARBA00008663"/>
    </source>
</evidence>
<keyword evidence="9" id="KW-0067">ATP-binding</keyword>
<dbReference type="Pfam" id="PF00224">
    <property type="entry name" value="PK"/>
    <property type="match status" value="1"/>
</dbReference>
<dbReference type="PRINTS" id="PR01050">
    <property type="entry name" value="PYRUVTKNASE"/>
</dbReference>
<dbReference type="OrthoDB" id="9812123at2"/>
<dbReference type="GO" id="GO:0000287">
    <property type="term" value="F:magnesium ion binding"/>
    <property type="evidence" value="ECO:0007669"/>
    <property type="project" value="UniProtKB-UniRule"/>
</dbReference>
<dbReference type="RefSeq" id="WP_085215548.1">
    <property type="nucleotide sequence ID" value="NZ_FXAM01000001.1"/>
</dbReference>
<dbReference type="InterPro" id="IPR015795">
    <property type="entry name" value="Pyrv_Knase_C"/>
</dbReference>
<dbReference type="InterPro" id="IPR015793">
    <property type="entry name" value="Pyrv_Knase_brl"/>
</dbReference>
<dbReference type="SUPFAM" id="SSF52935">
    <property type="entry name" value="PK C-terminal domain-like"/>
    <property type="match status" value="1"/>
</dbReference>
<evidence type="ECO:0000256" key="2">
    <source>
        <dbReference type="ARBA" id="ARBA00004997"/>
    </source>
</evidence>
<dbReference type="NCBIfam" id="TIGR01064">
    <property type="entry name" value="pyruv_kin"/>
    <property type="match status" value="1"/>
</dbReference>
<evidence type="ECO:0000313" key="17">
    <source>
        <dbReference type="EMBL" id="SMF96687.1"/>
    </source>
</evidence>
<dbReference type="GO" id="GO:0005524">
    <property type="term" value="F:ATP binding"/>
    <property type="evidence" value="ECO:0007669"/>
    <property type="project" value="UniProtKB-KW"/>
</dbReference>
<comment type="similarity">
    <text evidence="3 14">Belongs to the pyruvate kinase family.</text>
</comment>
<dbReference type="InterPro" id="IPR011037">
    <property type="entry name" value="Pyrv_Knase-like_insert_dom_sf"/>
</dbReference>
<dbReference type="GO" id="GO:0030955">
    <property type="term" value="F:potassium ion binding"/>
    <property type="evidence" value="ECO:0007669"/>
    <property type="project" value="UniProtKB-UniRule"/>
</dbReference>
<proteinExistence type="inferred from homology"/>
<dbReference type="SUPFAM" id="SSF51621">
    <property type="entry name" value="Phosphoenolpyruvate/pyruvate domain"/>
    <property type="match status" value="1"/>
</dbReference>
<dbReference type="EC" id="2.7.1.40" evidence="4 13"/>
<comment type="pathway">
    <text evidence="2 14">Carbohydrate degradation; glycolysis; pyruvate from D-glyceraldehyde 3-phosphate: step 5/5.</text>
</comment>
<keyword evidence="6" id="KW-0479">Metal-binding</keyword>
<evidence type="ECO:0000256" key="13">
    <source>
        <dbReference type="NCBIfam" id="TIGR01064"/>
    </source>
</evidence>
<comment type="catalytic activity">
    <reaction evidence="14">
        <text>pyruvate + ATP = phosphoenolpyruvate + ADP + H(+)</text>
        <dbReference type="Rhea" id="RHEA:18157"/>
        <dbReference type="ChEBI" id="CHEBI:15361"/>
        <dbReference type="ChEBI" id="CHEBI:15378"/>
        <dbReference type="ChEBI" id="CHEBI:30616"/>
        <dbReference type="ChEBI" id="CHEBI:58702"/>
        <dbReference type="ChEBI" id="CHEBI:456216"/>
        <dbReference type="EC" id="2.7.1.40"/>
    </reaction>
</comment>
<evidence type="ECO:0000256" key="14">
    <source>
        <dbReference type="RuleBase" id="RU000504"/>
    </source>
</evidence>
<dbReference type="NCBIfam" id="NF004491">
    <property type="entry name" value="PRK05826.1"/>
    <property type="match status" value="1"/>
</dbReference>
<reference evidence="17 18" key="1">
    <citation type="submission" date="2016-12" db="EMBL/GenBank/DDBJ databases">
        <authorList>
            <person name="Song W.-J."/>
            <person name="Kurnit D.M."/>
        </authorList>
    </citation>
    <scope>NUCLEOTIDE SEQUENCE [LARGE SCALE GENOMIC DNA]</scope>
    <source>
        <strain evidence="17 18">175</strain>
    </source>
</reference>
<evidence type="ECO:0000256" key="12">
    <source>
        <dbReference type="ARBA" id="ARBA00023317"/>
    </source>
</evidence>
<feature type="domain" description="Pyruvate kinase C-terminal" evidence="16">
    <location>
        <begin position="351"/>
        <end position="459"/>
    </location>
</feature>
<feature type="domain" description="Pyruvate kinase barrel" evidence="15">
    <location>
        <begin position="5"/>
        <end position="317"/>
    </location>
</feature>
<organism evidence="17 18">
    <name type="scientific">Methylomagnum ishizawai</name>
    <dbReference type="NCBI Taxonomy" id="1760988"/>
    <lineage>
        <taxon>Bacteria</taxon>
        <taxon>Pseudomonadati</taxon>
        <taxon>Pseudomonadota</taxon>
        <taxon>Gammaproteobacteria</taxon>
        <taxon>Methylococcales</taxon>
        <taxon>Methylococcaceae</taxon>
        <taxon>Methylomagnum</taxon>
    </lineage>
</organism>
<dbReference type="InterPro" id="IPR018209">
    <property type="entry name" value="Pyrv_Knase_AS"/>
</dbReference>
<keyword evidence="11 14" id="KW-0324">Glycolysis</keyword>
<dbReference type="Proteomes" id="UP000192923">
    <property type="component" value="Unassembled WGS sequence"/>
</dbReference>
<dbReference type="SUPFAM" id="SSF50800">
    <property type="entry name" value="PK beta-barrel domain-like"/>
    <property type="match status" value="1"/>
</dbReference>
<dbReference type="InterPro" id="IPR001697">
    <property type="entry name" value="Pyr_Knase"/>
</dbReference>
<evidence type="ECO:0000256" key="11">
    <source>
        <dbReference type="ARBA" id="ARBA00023152"/>
    </source>
</evidence>
<evidence type="ECO:0000256" key="7">
    <source>
        <dbReference type="ARBA" id="ARBA00022741"/>
    </source>
</evidence>
<evidence type="ECO:0000256" key="1">
    <source>
        <dbReference type="ARBA" id="ARBA00001958"/>
    </source>
</evidence>
<sequence length="473" mass="50022">MNPKLTKILATLSHHHCQPGFLAALHAVGMDAVRLNTAHITPDDALGVVGNIRAVSDRIAILIDTKGPEVRTRDIAAPIPLAAGETVRIVRADPVGKAFGVSYPGFIDEVPVGAAILIEDGSLELAVVAKASDALVCQAVNPGRIAARKNVNVPSVRLDLPALSGRDAEFIHFAAENAVDYIAHSFVRGAADIKAVQDILDAHPSPVQIVAKIENKEGIDHLDEILEACAGVMIARGDLGVEVPFEQLPTLQKRIIQAAARKAKLVITATQMLHSMIENPRPTRAEVSDVANAVFDGTDAVMLSGETANGKYPLEAVATMARIAREAEKQRPRGWDIEADATSSPVRAYFAHAAAHACREVPARAIIADSETGRIARLVSAYRPGIPIYVKSPRLRTVRELALRYGVYAQLQAPQPNTDQLVYSSVSSLLADGSIAPEDVVVVVGGTPGLSGSTNFLAVNIAGHCVEGGPPPV</sequence>
<evidence type="ECO:0000259" key="16">
    <source>
        <dbReference type="Pfam" id="PF02887"/>
    </source>
</evidence>
<accession>A0A1Y6D228</accession>
<evidence type="ECO:0000259" key="15">
    <source>
        <dbReference type="Pfam" id="PF00224"/>
    </source>
</evidence>
<keyword evidence="12 17" id="KW-0670">Pyruvate</keyword>
<dbReference type="UniPathway" id="UPA00109">
    <property type="reaction ID" value="UER00188"/>
</dbReference>
<gene>
    <name evidence="17" type="ORF">SAMN02949497_4093</name>
</gene>
<evidence type="ECO:0000256" key="6">
    <source>
        <dbReference type="ARBA" id="ARBA00022723"/>
    </source>
</evidence>
<name>A0A1Y6D228_9GAMM</name>
<dbReference type="GO" id="GO:0004743">
    <property type="term" value="F:pyruvate kinase activity"/>
    <property type="evidence" value="ECO:0007669"/>
    <property type="project" value="UniProtKB-UniRule"/>
</dbReference>
<evidence type="ECO:0000256" key="8">
    <source>
        <dbReference type="ARBA" id="ARBA00022777"/>
    </source>
</evidence>
<dbReference type="InterPro" id="IPR015813">
    <property type="entry name" value="Pyrv/PenolPyrv_kinase-like_dom"/>
</dbReference>
<dbReference type="STRING" id="1760988.SAMN02949497_4093"/>
<dbReference type="Gene3D" id="2.40.33.10">
    <property type="entry name" value="PK beta-barrel domain-like"/>
    <property type="match status" value="1"/>
</dbReference>
<keyword evidence="7" id="KW-0547">Nucleotide-binding</keyword>
<comment type="cofactor">
    <cofactor evidence="1">
        <name>K(+)</name>
        <dbReference type="ChEBI" id="CHEBI:29103"/>
    </cofactor>
</comment>
<evidence type="ECO:0000256" key="5">
    <source>
        <dbReference type="ARBA" id="ARBA00022679"/>
    </source>
</evidence>
<evidence type="ECO:0000256" key="4">
    <source>
        <dbReference type="ARBA" id="ARBA00012142"/>
    </source>
</evidence>
<keyword evidence="8 14" id="KW-0418">Kinase</keyword>
<keyword evidence="10 14" id="KW-0460">Magnesium</keyword>
<dbReference type="InterPro" id="IPR015806">
    <property type="entry name" value="Pyrv_Knase_insert_dom_sf"/>
</dbReference>
<dbReference type="GO" id="GO:0016301">
    <property type="term" value="F:kinase activity"/>
    <property type="evidence" value="ECO:0007669"/>
    <property type="project" value="UniProtKB-KW"/>
</dbReference>
<dbReference type="Gene3D" id="3.20.20.60">
    <property type="entry name" value="Phosphoenolpyruvate-binding domains"/>
    <property type="match status" value="1"/>
</dbReference>
<dbReference type="Gene3D" id="3.40.1380.20">
    <property type="entry name" value="Pyruvate kinase, C-terminal domain"/>
    <property type="match status" value="1"/>
</dbReference>
<dbReference type="AlphaFoldDB" id="A0A1Y6D228"/>
<protein>
    <recommendedName>
        <fullName evidence="4 13">Pyruvate kinase</fullName>
        <ecNumber evidence="4 13">2.7.1.40</ecNumber>
    </recommendedName>
</protein>
<dbReference type="Pfam" id="PF02887">
    <property type="entry name" value="PK_C"/>
    <property type="match status" value="1"/>
</dbReference>
<dbReference type="EMBL" id="FXAM01000001">
    <property type="protein sequence ID" value="SMF96687.1"/>
    <property type="molecule type" value="Genomic_DNA"/>
</dbReference>
<evidence type="ECO:0000256" key="9">
    <source>
        <dbReference type="ARBA" id="ARBA00022840"/>
    </source>
</evidence>
<keyword evidence="18" id="KW-1185">Reference proteome</keyword>
<keyword evidence="5 14" id="KW-0808">Transferase</keyword>
<dbReference type="InterPro" id="IPR036918">
    <property type="entry name" value="Pyrv_Knase_C_sf"/>
</dbReference>
<dbReference type="InterPro" id="IPR040442">
    <property type="entry name" value="Pyrv_kinase-like_dom_sf"/>
</dbReference>
<evidence type="ECO:0000313" key="18">
    <source>
        <dbReference type="Proteomes" id="UP000192923"/>
    </source>
</evidence>
<dbReference type="PROSITE" id="PS00110">
    <property type="entry name" value="PYRUVATE_KINASE"/>
    <property type="match status" value="1"/>
</dbReference>